<dbReference type="RefSeq" id="WP_311675058.1">
    <property type="nucleotide sequence ID" value="NZ_JAVREQ010000022.1"/>
</dbReference>
<reference evidence="3" key="1">
    <citation type="submission" date="2023-07" db="EMBL/GenBank/DDBJ databases">
        <title>30 novel species of actinomycetes from the DSMZ collection.</title>
        <authorList>
            <person name="Nouioui I."/>
        </authorList>
    </citation>
    <scope>NUCLEOTIDE SEQUENCE [LARGE SCALE GENOMIC DNA]</scope>
    <source>
        <strain evidence="3">DSM 42041</strain>
    </source>
</reference>
<keyword evidence="3" id="KW-1185">Reference proteome</keyword>
<feature type="compositionally biased region" description="Low complexity" evidence="1">
    <location>
        <begin position="94"/>
        <end position="104"/>
    </location>
</feature>
<evidence type="ECO:0008006" key="4">
    <source>
        <dbReference type="Google" id="ProtNLM"/>
    </source>
</evidence>
<sequence>MTGAVVLGCVSVVAVTGCVTVRAKEEPHRSPGPGSSRAAEAADGAGEPPAGRPSPHEGLSRPAPAPGVSGRHDARPGAVPEREAAESGALAQVPPGADGPAGRPAAGGGAERRAPALRPGDMPGLPGGARMCDLGRRYGGWDAGSAPQDACERAYGR</sequence>
<feature type="compositionally biased region" description="Basic and acidic residues" evidence="1">
    <location>
        <begin position="70"/>
        <end position="85"/>
    </location>
</feature>
<dbReference type="Proteomes" id="UP001183414">
    <property type="component" value="Unassembled WGS sequence"/>
</dbReference>
<comment type="caution">
    <text evidence="2">The sequence shown here is derived from an EMBL/GenBank/DDBJ whole genome shotgun (WGS) entry which is preliminary data.</text>
</comment>
<gene>
    <name evidence="2" type="ORF">RM572_21655</name>
</gene>
<accession>A0ABU2NYT9</accession>
<organism evidence="2 3">
    <name type="scientific">Streptomyces hazeniae</name>
    <dbReference type="NCBI Taxonomy" id="3075538"/>
    <lineage>
        <taxon>Bacteria</taxon>
        <taxon>Bacillati</taxon>
        <taxon>Actinomycetota</taxon>
        <taxon>Actinomycetes</taxon>
        <taxon>Kitasatosporales</taxon>
        <taxon>Streptomycetaceae</taxon>
        <taxon>Streptomyces</taxon>
    </lineage>
</organism>
<feature type="region of interest" description="Disordered" evidence="1">
    <location>
        <begin position="22"/>
        <end position="157"/>
    </location>
</feature>
<protein>
    <recommendedName>
        <fullName evidence="4">Lipoprotein</fullName>
    </recommendedName>
</protein>
<evidence type="ECO:0000256" key="1">
    <source>
        <dbReference type="SAM" id="MobiDB-lite"/>
    </source>
</evidence>
<name>A0ABU2NYT9_9ACTN</name>
<proteinExistence type="predicted"/>
<feature type="compositionally biased region" description="Low complexity" evidence="1">
    <location>
        <begin position="34"/>
        <end position="49"/>
    </location>
</feature>
<evidence type="ECO:0000313" key="3">
    <source>
        <dbReference type="Proteomes" id="UP001183414"/>
    </source>
</evidence>
<evidence type="ECO:0000313" key="2">
    <source>
        <dbReference type="EMBL" id="MDT0381368.1"/>
    </source>
</evidence>
<dbReference type="EMBL" id="JAVREQ010000022">
    <property type="protein sequence ID" value="MDT0381368.1"/>
    <property type="molecule type" value="Genomic_DNA"/>
</dbReference>